<proteinExistence type="predicted"/>
<gene>
    <name evidence="1" type="ORF">AVEN_81274_1</name>
</gene>
<protein>
    <submittedName>
        <fullName evidence="1">Uncharacterized protein</fullName>
    </submittedName>
</protein>
<keyword evidence="2" id="KW-1185">Reference proteome</keyword>
<dbReference type="AlphaFoldDB" id="A0A4Y2LTV8"/>
<reference evidence="1 2" key="1">
    <citation type="journal article" date="2019" name="Sci. Rep.">
        <title>Orb-weaving spider Araneus ventricosus genome elucidates the spidroin gene catalogue.</title>
        <authorList>
            <person name="Kono N."/>
            <person name="Nakamura H."/>
            <person name="Ohtoshi R."/>
            <person name="Moran D.A.P."/>
            <person name="Shinohara A."/>
            <person name="Yoshida Y."/>
            <person name="Fujiwara M."/>
            <person name="Mori M."/>
            <person name="Tomita M."/>
            <person name="Arakawa K."/>
        </authorList>
    </citation>
    <scope>NUCLEOTIDE SEQUENCE [LARGE SCALE GENOMIC DNA]</scope>
</reference>
<evidence type="ECO:0000313" key="2">
    <source>
        <dbReference type="Proteomes" id="UP000499080"/>
    </source>
</evidence>
<name>A0A4Y2LTV8_ARAVE</name>
<accession>A0A4Y2LTV8</accession>
<comment type="caution">
    <text evidence="1">The sequence shown here is derived from an EMBL/GenBank/DDBJ whole genome shotgun (WGS) entry which is preliminary data.</text>
</comment>
<dbReference type="EMBL" id="BGPR01006355">
    <property type="protein sequence ID" value="GBN18255.1"/>
    <property type="molecule type" value="Genomic_DNA"/>
</dbReference>
<dbReference type="Proteomes" id="UP000499080">
    <property type="component" value="Unassembled WGS sequence"/>
</dbReference>
<evidence type="ECO:0000313" key="1">
    <source>
        <dbReference type="EMBL" id="GBN18255.1"/>
    </source>
</evidence>
<organism evidence="1 2">
    <name type="scientific">Araneus ventricosus</name>
    <name type="common">Orbweaver spider</name>
    <name type="synonym">Epeira ventricosa</name>
    <dbReference type="NCBI Taxonomy" id="182803"/>
    <lineage>
        <taxon>Eukaryota</taxon>
        <taxon>Metazoa</taxon>
        <taxon>Ecdysozoa</taxon>
        <taxon>Arthropoda</taxon>
        <taxon>Chelicerata</taxon>
        <taxon>Arachnida</taxon>
        <taxon>Araneae</taxon>
        <taxon>Araneomorphae</taxon>
        <taxon>Entelegynae</taxon>
        <taxon>Araneoidea</taxon>
        <taxon>Araneidae</taxon>
        <taxon>Araneus</taxon>
    </lineage>
</organism>
<sequence>MFHSTIQTFSANVLGIFRLSHNCQEKILEKALSCRLQDDATSGYGPFGVGNHHCICKSWNEMPRRATSSP</sequence>